<evidence type="ECO:0000256" key="2">
    <source>
        <dbReference type="ARBA" id="ARBA00004481"/>
    </source>
</evidence>
<dbReference type="PANTHER" id="PTHR31547:SF1">
    <property type="entry name" value="MULTIVESICULAR BODY SUBUNIT 12B"/>
    <property type="match status" value="1"/>
</dbReference>
<keyword evidence="7" id="KW-0472">Membrane</keyword>
<dbReference type="InterPro" id="IPR023341">
    <property type="entry name" value="MABP"/>
</dbReference>
<evidence type="ECO:0000259" key="9">
    <source>
        <dbReference type="PROSITE" id="PS51498"/>
    </source>
</evidence>
<evidence type="ECO:0000256" key="3">
    <source>
        <dbReference type="ARBA" id="ARBA00010432"/>
    </source>
</evidence>
<dbReference type="GO" id="GO:0015031">
    <property type="term" value="P:protein transport"/>
    <property type="evidence" value="ECO:0007669"/>
    <property type="project" value="UniProtKB-KW"/>
</dbReference>
<reference evidence="10" key="1">
    <citation type="journal article" date="2013" name="Genetics">
        <title>The draft genome and transcriptome of Panagrellus redivivus are shaped by the harsh demands of a free-living lifestyle.</title>
        <authorList>
            <person name="Srinivasan J."/>
            <person name="Dillman A.R."/>
            <person name="Macchietto M.G."/>
            <person name="Heikkinen L."/>
            <person name="Lakso M."/>
            <person name="Fracchia K.M."/>
            <person name="Antoshechkin I."/>
            <person name="Mortazavi A."/>
            <person name="Wong G."/>
            <person name="Sternberg P.W."/>
        </authorList>
    </citation>
    <scope>NUCLEOTIDE SEQUENCE [LARGE SCALE GENOMIC DNA]</scope>
    <source>
        <strain evidence="10">MT8872</strain>
    </source>
</reference>
<dbReference type="Pfam" id="PF10240">
    <property type="entry name" value="DUF2464"/>
    <property type="match status" value="1"/>
</dbReference>
<keyword evidence="10" id="KW-1185">Reference proteome</keyword>
<evidence type="ECO:0000256" key="4">
    <source>
        <dbReference type="ARBA" id="ARBA00022448"/>
    </source>
</evidence>
<keyword evidence="4" id="KW-0813">Transport</keyword>
<evidence type="ECO:0000256" key="8">
    <source>
        <dbReference type="ARBA" id="ARBA00053101"/>
    </source>
</evidence>
<dbReference type="PROSITE" id="PS51498">
    <property type="entry name" value="MABP"/>
    <property type="match status" value="1"/>
</dbReference>
<accession>A0A7E4VYA9</accession>
<name>A0A7E4VYA9_PANRE</name>
<dbReference type="FunFam" id="2.100.10.50:FF:000002">
    <property type="entry name" value="Multivesicular body subunit 12B"/>
    <property type="match status" value="1"/>
</dbReference>
<evidence type="ECO:0000256" key="1">
    <source>
        <dbReference type="ARBA" id="ARBA00004414"/>
    </source>
</evidence>
<keyword evidence="6" id="KW-0653">Protein transport</keyword>
<dbReference type="Gene3D" id="2.100.10.50">
    <property type="match status" value="1"/>
</dbReference>
<dbReference type="AlphaFoldDB" id="A0A7E4VYA9"/>
<reference evidence="11" key="2">
    <citation type="submission" date="2020-10" db="UniProtKB">
        <authorList>
            <consortium name="WormBaseParasite"/>
        </authorList>
    </citation>
    <scope>IDENTIFICATION</scope>
</reference>
<evidence type="ECO:0000256" key="6">
    <source>
        <dbReference type="ARBA" id="ARBA00022927"/>
    </source>
</evidence>
<protein>
    <submittedName>
        <fullName evidence="11">MABP domain-containing protein</fullName>
    </submittedName>
</protein>
<dbReference type="WBParaSite" id="Pan_g4640.t1">
    <property type="protein sequence ID" value="Pan_g4640.t1"/>
    <property type="gene ID" value="Pan_g4640"/>
</dbReference>
<organism evidence="10 11">
    <name type="scientific">Panagrellus redivivus</name>
    <name type="common">Microworm</name>
    <dbReference type="NCBI Taxonomy" id="6233"/>
    <lineage>
        <taxon>Eukaryota</taxon>
        <taxon>Metazoa</taxon>
        <taxon>Ecdysozoa</taxon>
        <taxon>Nematoda</taxon>
        <taxon>Chromadorea</taxon>
        <taxon>Rhabditida</taxon>
        <taxon>Tylenchina</taxon>
        <taxon>Panagrolaimomorpha</taxon>
        <taxon>Panagrolaimoidea</taxon>
        <taxon>Panagrolaimidae</taxon>
        <taxon>Panagrellus</taxon>
    </lineage>
</organism>
<feature type="domain" description="MABP" evidence="9">
    <location>
        <begin position="4"/>
        <end position="151"/>
    </location>
</feature>
<dbReference type="PANTHER" id="PTHR31547">
    <property type="entry name" value="MULTIVESICULAR BODY SUBUNIT 12B"/>
    <property type="match status" value="1"/>
</dbReference>
<dbReference type="GO" id="GO:0042058">
    <property type="term" value="P:regulation of epidermal growth factor receptor signaling pathway"/>
    <property type="evidence" value="ECO:0007669"/>
    <property type="project" value="TreeGrafter"/>
</dbReference>
<evidence type="ECO:0000313" key="10">
    <source>
        <dbReference type="Proteomes" id="UP000492821"/>
    </source>
</evidence>
<dbReference type="GO" id="GO:0031902">
    <property type="term" value="C:late endosome membrane"/>
    <property type="evidence" value="ECO:0007669"/>
    <property type="project" value="UniProtKB-SubCell"/>
</dbReference>
<comment type="similarity">
    <text evidence="3">Belongs to the MVB12 family.</text>
</comment>
<comment type="function">
    <text evidence="8">Component of the ESCRT-I complex, a regulator of vesicular trafficking process. Required for the sorting of endocytic ubiquitinated cargos into multivesicular bodies.</text>
</comment>
<comment type="subcellular location">
    <subcellularLocation>
        <location evidence="2">Endosome membrane</location>
        <topology evidence="2">Peripheral membrane protein</topology>
    </subcellularLocation>
    <subcellularLocation>
        <location evidence="1">Late endosome membrane</location>
    </subcellularLocation>
</comment>
<proteinExistence type="inferred from homology"/>
<evidence type="ECO:0000313" key="11">
    <source>
        <dbReference type="WBParaSite" id="Pan_g4640.t1"/>
    </source>
</evidence>
<dbReference type="GO" id="GO:0000813">
    <property type="term" value="C:ESCRT I complex"/>
    <property type="evidence" value="ECO:0007669"/>
    <property type="project" value="InterPro"/>
</dbReference>
<dbReference type="GO" id="GO:0019075">
    <property type="term" value="P:virus maturation"/>
    <property type="evidence" value="ECO:0007669"/>
    <property type="project" value="TreeGrafter"/>
</dbReference>
<evidence type="ECO:0000256" key="5">
    <source>
        <dbReference type="ARBA" id="ARBA00022753"/>
    </source>
</evidence>
<sequence>MGEALPIVSICVISNKEKCPTAFLPILKTHDDLSDADLWKDGGFFAFNRSVRYLCISRAIADIGNLEVVTDLLVINEKEAIPAHFISIDFTVDSNERALRRKYLCARYSPRNDAIDAVTDIIVLGKTKRPPKGYSSAGEIDGCTICYKVNPIPPTYGRLNHSHSNPGSLYPNMQQPTRGPVAALANQQPTDYRHSTSDLERVIQGMDGITARAGFNPLTIRSPKGGIRGIDGVPFRLRPSLENAAKSSNARGNDMPILADPLSEGFVYGFATERQCVA</sequence>
<dbReference type="GO" id="GO:0046755">
    <property type="term" value="P:viral budding"/>
    <property type="evidence" value="ECO:0007669"/>
    <property type="project" value="TreeGrafter"/>
</dbReference>
<keyword evidence="5" id="KW-0967">Endosome</keyword>
<evidence type="ECO:0000256" key="7">
    <source>
        <dbReference type="ARBA" id="ARBA00023136"/>
    </source>
</evidence>
<dbReference type="InterPro" id="IPR018798">
    <property type="entry name" value="MVB12A/B"/>
</dbReference>
<dbReference type="InterPro" id="IPR040297">
    <property type="entry name" value="MVB12B"/>
</dbReference>
<dbReference type="Proteomes" id="UP000492821">
    <property type="component" value="Unassembled WGS sequence"/>
</dbReference>